<dbReference type="Proteomes" id="UP000799118">
    <property type="component" value="Unassembled WGS sequence"/>
</dbReference>
<evidence type="ECO:0000313" key="4">
    <source>
        <dbReference type="EMBL" id="KAE9390747.1"/>
    </source>
</evidence>
<evidence type="ECO:0000256" key="1">
    <source>
        <dbReference type="ARBA" id="ARBA00006484"/>
    </source>
</evidence>
<dbReference type="PRINTS" id="PR00081">
    <property type="entry name" value="GDHRDH"/>
</dbReference>
<comment type="similarity">
    <text evidence="1">Belongs to the short-chain dehydrogenases/reductases (SDR) family.</text>
</comment>
<dbReference type="Gene3D" id="3.40.50.720">
    <property type="entry name" value="NAD(P)-binding Rossmann-like Domain"/>
    <property type="match status" value="1"/>
</dbReference>
<dbReference type="SUPFAM" id="SSF51735">
    <property type="entry name" value="NAD(P)-binding Rossmann-fold domains"/>
    <property type="match status" value="1"/>
</dbReference>
<dbReference type="Pfam" id="PF00106">
    <property type="entry name" value="adh_short"/>
    <property type="match status" value="1"/>
</dbReference>
<dbReference type="PROSITE" id="PS00061">
    <property type="entry name" value="ADH_SHORT"/>
    <property type="match status" value="1"/>
</dbReference>
<gene>
    <name evidence="4" type="ORF">BT96DRAFT_925725</name>
</gene>
<accession>A0A6A4H0M0</accession>
<dbReference type="AlphaFoldDB" id="A0A6A4H0M0"/>
<protein>
    <submittedName>
        <fullName evidence="4">NAD(P)-binding protein</fullName>
    </submittedName>
</protein>
<reference evidence="4" key="1">
    <citation type="journal article" date="2019" name="Environ. Microbiol.">
        <title>Fungal ecological strategies reflected in gene transcription - a case study of two litter decomposers.</title>
        <authorList>
            <person name="Barbi F."/>
            <person name="Kohler A."/>
            <person name="Barry K."/>
            <person name="Baskaran P."/>
            <person name="Daum C."/>
            <person name="Fauchery L."/>
            <person name="Ihrmark K."/>
            <person name="Kuo A."/>
            <person name="LaButti K."/>
            <person name="Lipzen A."/>
            <person name="Morin E."/>
            <person name="Grigoriev I.V."/>
            <person name="Henrissat B."/>
            <person name="Lindahl B."/>
            <person name="Martin F."/>
        </authorList>
    </citation>
    <scope>NUCLEOTIDE SEQUENCE</scope>
    <source>
        <strain evidence="4">JB14</strain>
    </source>
</reference>
<keyword evidence="5" id="KW-1185">Reference proteome</keyword>
<evidence type="ECO:0000313" key="5">
    <source>
        <dbReference type="Proteomes" id="UP000799118"/>
    </source>
</evidence>
<dbReference type="InterPro" id="IPR036291">
    <property type="entry name" value="NAD(P)-bd_dom_sf"/>
</dbReference>
<dbReference type="InterPro" id="IPR002347">
    <property type="entry name" value="SDR_fam"/>
</dbReference>
<name>A0A6A4H0M0_9AGAR</name>
<proteinExistence type="inferred from homology"/>
<dbReference type="PANTHER" id="PTHR44169:SF6">
    <property type="entry name" value="NADPH-DEPENDENT 1-ACYLDIHYDROXYACETONE PHOSPHATE REDUCTASE"/>
    <property type="match status" value="1"/>
</dbReference>
<dbReference type="PANTHER" id="PTHR44169">
    <property type="entry name" value="NADPH-DEPENDENT 1-ACYLDIHYDROXYACETONE PHOSPHATE REDUCTASE"/>
    <property type="match status" value="1"/>
</dbReference>
<evidence type="ECO:0000256" key="2">
    <source>
        <dbReference type="ARBA" id="ARBA00022857"/>
    </source>
</evidence>
<sequence length="269" mass="29008">MSPSINNSKCVLVTGATSGIGRALALAIAALPSHPKVIGVGRRKDRLAGLKEAGLEGEEFDVGADRAATKTFVEQIIKKYPEIDTIIFAAGVQREFHVKRGLDLDALATEMHVNYTSILTMISFFMPHLLEKGVRAGQPCIIAPVTSGLAYVPATWVANYSASKAALHSLCISLRVQLEESNVSVIEISPPLVESELHDTEGTTEALSKFWVPLDVYTKDTIEGLQRGDSVVCSGIAQTSYEKYEKEKEQVASDMAKRMGAMLGSSKPV</sequence>
<organism evidence="4 5">
    <name type="scientific">Gymnopus androsaceus JB14</name>
    <dbReference type="NCBI Taxonomy" id="1447944"/>
    <lineage>
        <taxon>Eukaryota</taxon>
        <taxon>Fungi</taxon>
        <taxon>Dikarya</taxon>
        <taxon>Basidiomycota</taxon>
        <taxon>Agaricomycotina</taxon>
        <taxon>Agaricomycetes</taxon>
        <taxon>Agaricomycetidae</taxon>
        <taxon>Agaricales</taxon>
        <taxon>Marasmiineae</taxon>
        <taxon>Omphalotaceae</taxon>
        <taxon>Gymnopus</taxon>
    </lineage>
</organism>
<dbReference type="InterPro" id="IPR020904">
    <property type="entry name" value="Sc_DH/Rdtase_CS"/>
</dbReference>
<keyword evidence="3" id="KW-0560">Oxidoreductase</keyword>
<dbReference type="EMBL" id="ML769648">
    <property type="protein sequence ID" value="KAE9390747.1"/>
    <property type="molecule type" value="Genomic_DNA"/>
</dbReference>
<dbReference type="OrthoDB" id="37659at2759"/>
<dbReference type="GO" id="GO:0016491">
    <property type="term" value="F:oxidoreductase activity"/>
    <property type="evidence" value="ECO:0007669"/>
    <property type="project" value="UniProtKB-KW"/>
</dbReference>
<keyword evidence="2" id="KW-0521">NADP</keyword>
<evidence type="ECO:0000256" key="3">
    <source>
        <dbReference type="ARBA" id="ARBA00023002"/>
    </source>
</evidence>